<dbReference type="RefSeq" id="WP_143809098.1">
    <property type="nucleotide sequence ID" value="NZ_FXAT01000014.1"/>
</dbReference>
<name>A0A1X7M2H4_9BURK</name>
<dbReference type="Proteomes" id="UP000193228">
    <property type="component" value="Unassembled WGS sequence"/>
</dbReference>
<evidence type="ECO:0000313" key="2">
    <source>
        <dbReference type="EMBL" id="SMG59733.1"/>
    </source>
</evidence>
<sequence length="211" mass="23744">MKNLKIFKLSFAAFTALLLSSCAMNQPSNKRYTASELSGPSLGMGIVFGKRCEGGLFSVSNIKTGEETVYTGTYPDKVSVFAMQLPVGEYTIRQISTGAYRPMVSSDPVRFIVTDGQIVYVGTLIKSWSIYNGSVFNKVPEEYRCDAERQHIVDRKLYHVPPSSLWLGLKSDTTKDWAPVYISNYVEGVLPELRREYPRLDLSKYVTNLMH</sequence>
<keyword evidence="1" id="KW-0732">Signal</keyword>
<evidence type="ECO:0000256" key="1">
    <source>
        <dbReference type="SAM" id="SignalP"/>
    </source>
</evidence>
<proteinExistence type="predicted"/>
<keyword evidence="3" id="KW-1185">Reference proteome</keyword>
<feature type="chain" id="PRO_5013141005" description="DUF2846 domain-containing protein" evidence="1">
    <location>
        <begin position="26"/>
        <end position="211"/>
    </location>
</feature>
<organism evidence="2 3">
    <name type="scientific">Paraburkholderia susongensis</name>
    <dbReference type="NCBI Taxonomy" id="1515439"/>
    <lineage>
        <taxon>Bacteria</taxon>
        <taxon>Pseudomonadati</taxon>
        <taxon>Pseudomonadota</taxon>
        <taxon>Betaproteobacteria</taxon>
        <taxon>Burkholderiales</taxon>
        <taxon>Burkholderiaceae</taxon>
        <taxon>Paraburkholderia</taxon>
    </lineage>
</organism>
<protein>
    <recommendedName>
        <fullName evidence="4">DUF2846 domain-containing protein</fullName>
    </recommendedName>
</protein>
<evidence type="ECO:0000313" key="3">
    <source>
        <dbReference type="Proteomes" id="UP000193228"/>
    </source>
</evidence>
<evidence type="ECO:0008006" key="4">
    <source>
        <dbReference type="Google" id="ProtNLM"/>
    </source>
</evidence>
<feature type="signal peptide" evidence="1">
    <location>
        <begin position="1"/>
        <end position="25"/>
    </location>
</feature>
<gene>
    <name evidence="2" type="ORF">SAMN06265784_11413</name>
</gene>
<dbReference type="PROSITE" id="PS51257">
    <property type="entry name" value="PROKAR_LIPOPROTEIN"/>
    <property type="match status" value="1"/>
</dbReference>
<dbReference type="EMBL" id="FXAT01000014">
    <property type="protein sequence ID" value="SMG59733.1"/>
    <property type="molecule type" value="Genomic_DNA"/>
</dbReference>
<accession>A0A1X7M2H4</accession>
<reference evidence="3" key="1">
    <citation type="submission" date="2017-04" db="EMBL/GenBank/DDBJ databases">
        <authorList>
            <person name="Varghese N."/>
            <person name="Submissions S."/>
        </authorList>
    </citation>
    <scope>NUCLEOTIDE SEQUENCE [LARGE SCALE GENOMIC DNA]</scope>
    <source>
        <strain evidence="3">LMG 29540</strain>
    </source>
</reference>
<dbReference type="AlphaFoldDB" id="A0A1X7M2H4"/>
<dbReference type="STRING" id="1515439.SAMN06265784_11413"/>
<dbReference type="OrthoDB" id="9099751at2"/>